<evidence type="ECO:0000256" key="3">
    <source>
        <dbReference type="ARBA" id="ARBA00004496"/>
    </source>
</evidence>
<dbReference type="Pfam" id="PF14474">
    <property type="entry name" value="RTC4"/>
    <property type="match status" value="1"/>
</dbReference>
<gene>
    <name evidence="10" type="ORF">BCR42DRAFT_424229</name>
</gene>
<keyword evidence="7" id="KW-0539">Nucleus</keyword>
<accession>A0A1X2I445</accession>
<comment type="function">
    <text evidence="1">May be involved in a process influencing telomere capping.</text>
</comment>
<evidence type="ECO:0000313" key="10">
    <source>
        <dbReference type="EMBL" id="ORZ08893.1"/>
    </source>
</evidence>
<evidence type="ECO:0000256" key="7">
    <source>
        <dbReference type="ARBA" id="ARBA00023242"/>
    </source>
</evidence>
<feature type="region of interest" description="Disordered" evidence="8">
    <location>
        <begin position="1"/>
        <end position="144"/>
    </location>
</feature>
<dbReference type="STRING" id="90262.A0A1X2I445"/>
<feature type="domain" description="Restriction of telomere capping protein 4 C-terminal" evidence="9">
    <location>
        <begin position="315"/>
        <end position="445"/>
    </location>
</feature>
<comment type="caution">
    <text evidence="10">The sequence shown here is derived from an EMBL/GenBank/DDBJ whole genome shotgun (WGS) entry which is preliminary data.</text>
</comment>
<keyword evidence="11" id="KW-1185">Reference proteome</keyword>
<evidence type="ECO:0000256" key="5">
    <source>
        <dbReference type="ARBA" id="ARBA00015162"/>
    </source>
</evidence>
<organism evidence="10 11">
    <name type="scientific">Absidia repens</name>
    <dbReference type="NCBI Taxonomy" id="90262"/>
    <lineage>
        <taxon>Eukaryota</taxon>
        <taxon>Fungi</taxon>
        <taxon>Fungi incertae sedis</taxon>
        <taxon>Mucoromycota</taxon>
        <taxon>Mucoromycotina</taxon>
        <taxon>Mucoromycetes</taxon>
        <taxon>Mucorales</taxon>
        <taxon>Cunninghamellaceae</taxon>
        <taxon>Absidia</taxon>
    </lineage>
</organism>
<evidence type="ECO:0000313" key="11">
    <source>
        <dbReference type="Proteomes" id="UP000193560"/>
    </source>
</evidence>
<dbReference type="EMBL" id="MCGE01000029">
    <property type="protein sequence ID" value="ORZ08893.1"/>
    <property type="molecule type" value="Genomic_DNA"/>
</dbReference>
<evidence type="ECO:0000256" key="6">
    <source>
        <dbReference type="ARBA" id="ARBA00022490"/>
    </source>
</evidence>
<keyword evidence="6" id="KW-0963">Cytoplasm</keyword>
<dbReference type="InterPro" id="IPR039024">
    <property type="entry name" value="RTC4"/>
</dbReference>
<dbReference type="GO" id="GO:0005737">
    <property type="term" value="C:cytoplasm"/>
    <property type="evidence" value="ECO:0007669"/>
    <property type="project" value="UniProtKB-SubCell"/>
</dbReference>
<dbReference type="PANTHER" id="PTHR41391:SF1">
    <property type="entry name" value="RESTRICTION OF TELOMERE CAPPING PROTEIN 4"/>
    <property type="match status" value="1"/>
</dbReference>
<dbReference type="SMART" id="SM01312">
    <property type="entry name" value="RTC4"/>
    <property type="match status" value="1"/>
</dbReference>
<name>A0A1X2I445_9FUNG</name>
<reference evidence="10 11" key="1">
    <citation type="submission" date="2016-07" db="EMBL/GenBank/DDBJ databases">
        <title>Pervasive Adenine N6-methylation of Active Genes in Fungi.</title>
        <authorList>
            <consortium name="DOE Joint Genome Institute"/>
            <person name="Mondo S.J."/>
            <person name="Dannebaum R.O."/>
            <person name="Kuo R.C."/>
            <person name="Labutti K."/>
            <person name="Haridas S."/>
            <person name="Kuo A."/>
            <person name="Salamov A."/>
            <person name="Ahrendt S.R."/>
            <person name="Lipzen A."/>
            <person name="Sullivan W."/>
            <person name="Andreopoulos W.B."/>
            <person name="Clum A."/>
            <person name="Lindquist E."/>
            <person name="Daum C."/>
            <person name="Ramamoorthy G.K."/>
            <person name="Gryganskyi A."/>
            <person name="Culley D."/>
            <person name="Magnuson J.K."/>
            <person name="James T.Y."/>
            <person name="O'Malley M.A."/>
            <person name="Stajich J.E."/>
            <person name="Spatafora J.W."/>
            <person name="Visel A."/>
            <person name="Grigoriev I.V."/>
        </authorList>
    </citation>
    <scope>NUCLEOTIDE SEQUENCE [LARGE SCALE GENOMIC DNA]</scope>
    <source>
        <strain evidence="10 11">NRRL 1336</strain>
    </source>
</reference>
<dbReference type="Proteomes" id="UP000193560">
    <property type="component" value="Unassembled WGS sequence"/>
</dbReference>
<protein>
    <recommendedName>
        <fullName evidence="5">Restriction of telomere capping protein 4</fullName>
    </recommendedName>
</protein>
<dbReference type="InterPro" id="IPR028094">
    <property type="entry name" value="RTC4_C"/>
</dbReference>
<evidence type="ECO:0000256" key="1">
    <source>
        <dbReference type="ARBA" id="ARBA00002738"/>
    </source>
</evidence>
<dbReference type="PANTHER" id="PTHR41391">
    <property type="entry name" value="RESTRICTION OF TELOMERE CAPPING PROTEIN 4"/>
    <property type="match status" value="1"/>
</dbReference>
<proteinExistence type="inferred from homology"/>
<evidence type="ECO:0000256" key="4">
    <source>
        <dbReference type="ARBA" id="ARBA00009461"/>
    </source>
</evidence>
<sequence>MTEISKKKKCRLRKRNAQSKYSTSLSPDIRRKGSRGTPIANPTCDTHNDSSRPTAKKRHWNNIDGNRSRNRQAHQKQSLQHSNTVTNQHSNEHDSRKSNQPQQKKRRRSRNLNPANSTAKPVTRSQTRRLSEEQQAISRDTLMVPKKHHILDRSAASYTSLASVQGDEEETVASKDTECPYCLATISLADSKILLNAYNDIKQKDKVYHGQPSLHQITSDDLKQQEQHDPKQPITPEQLNRSTLSSIYIPTPYQNLPERSTHRPVPLMERYSFCQLHNIELVVKPRGIKLGWPAAGLFEDLKDRILRFKDELDMVIAKKLSSSYREMAVDAYKEMGQHKARSTMGRMATFEAFLPGYYGIKGASIIQESLAQMYLHKGKLGNNVTAPQSSIEYLQQVLIPEVGFRLIREDMIKKDSSKRNDPDIDNQAKSVMCESASFGSYLHPLDWHDSISDDE</sequence>
<evidence type="ECO:0000256" key="8">
    <source>
        <dbReference type="SAM" id="MobiDB-lite"/>
    </source>
</evidence>
<feature type="compositionally biased region" description="Polar residues" evidence="8">
    <location>
        <begin position="111"/>
        <end position="125"/>
    </location>
</feature>
<feature type="compositionally biased region" description="Basic and acidic residues" evidence="8">
    <location>
        <begin position="218"/>
        <end position="231"/>
    </location>
</feature>
<dbReference type="GO" id="GO:0005634">
    <property type="term" value="C:nucleus"/>
    <property type="evidence" value="ECO:0007669"/>
    <property type="project" value="UniProtKB-SubCell"/>
</dbReference>
<dbReference type="AlphaFoldDB" id="A0A1X2I445"/>
<comment type="similarity">
    <text evidence="4">Belongs to the RTC4 family.</text>
</comment>
<evidence type="ECO:0000256" key="2">
    <source>
        <dbReference type="ARBA" id="ARBA00004123"/>
    </source>
</evidence>
<comment type="subcellular location">
    <subcellularLocation>
        <location evidence="3">Cytoplasm</location>
    </subcellularLocation>
    <subcellularLocation>
        <location evidence="2">Nucleus</location>
    </subcellularLocation>
</comment>
<feature type="region of interest" description="Disordered" evidence="8">
    <location>
        <begin position="216"/>
        <end position="241"/>
    </location>
</feature>
<feature type="compositionally biased region" description="Polar residues" evidence="8">
    <location>
        <begin position="75"/>
        <end position="89"/>
    </location>
</feature>
<dbReference type="OrthoDB" id="128308at2759"/>
<feature type="compositionally biased region" description="Basic residues" evidence="8">
    <location>
        <begin position="1"/>
        <end position="17"/>
    </location>
</feature>
<evidence type="ECO:0000259" key="9">
    <source>
        <dbReference type="SMART" id="SM01312"/>
    </source>
</evidence>